<proteinExistence type="predicted"/>
<keyword evidence="3" id="KW-1185">Reference proteome</keyword>
<feature type="compositionally biased region" description="Acidic residues" evidence="1">
    <location>
        <begin position="329"/>
        <end position="351"/>
    </location>
</feature>
<dbReference type="EMBL" id="JARACI010001143">
    <property type="protein sequence ID" value="MDD9207697.1"/>
    <property type="molecule type" value="Genomic_DNA"/>
</dbReference>
<accession>A0ABT5U035</accession>
<evidence type="ECO:0000313" key="3">
    <source>
        <dbReference type="Proteomes" id="UP001165561"/>
    </source>
</evidence>
<dbReference type="Pfam" id="PF11382">
    <property type="entry name" value="MctB"/>
    <property type="match status" value="1"/>
</dbReference>
<dbReference type="Proteomes" id="UP001165561">
    <property type="component" value="Unassembled WGS sequence"/>
</dbReference>
<gene>
    <name evidence="2" type="ORF">PU560_14660</name>
</gene>
<evidence type="ECO:0000256" key="1">
    <source>
        <dbReference type="SAM" id="MobiDB-lite"/>
    </source>
</evidence>
<reference evidence="2" key="1">
    <citation type="submission" date="2023-02" db="EMBL/GenBank/DDBJ databases">
        <title>Georgenia sp.10Sc9-8, isolated from a soil sample collected from the Taklamakan desert.</title>
        <authorList>
            <person name="Liu S."/>
        </authorList>
    </citation>
    <scope>NUCLEOTIDE SEQUENCE</scope>
    <source>
        <strain evidence="2">10Sc9-8</strain>
    </source>
</reference>
<sequence>MIDFRYHLVSLISVFLALAVGIVLGAGPLRDTIGETLTGQVQDLRVDRERLRAELEASEVAVGERNDFIEGTAPVVLEDLLPGRTVALVTLPGTEDEAVETVRARLDQAGAVVIGEVAVTEEWSDPEDASFRDTFSGQLLGHLAPAPEEEATTAEILGTSLGQALTGIGNGGLDDGTSEDSAATLLEMLVSAEVPLVTVTSEPTELADATVLIGPPPQEPVEESETPDAEAEATAAEERAAHVELAMALAEAGEGSVTVGAAENPEDLVAVVRGDGSADDAVTTVDSVGAVTAGVSAPMALAVAMSGSHGHFGSELDAEEPVPPHSPLPEDEVGATGDDDAAGDGDPAGDG</sequence>
<name>A0ABT5U035_9MICO</name>
<evidence type="ECO:0000313" key="2">
    <source>
        <dbReference type="EMBL" id="MDD9207697.1"/>
    </source>
</evidence>
<feature type="compositionally biased region" description="Acidic residues" evidence="1">
    <location>
        <begin position="220"/>
        <end position="231"/>
    </location>
</feature>
<dbReference type="InterPro" id="IPR021522">
    <property type="entry name" value="MctB"/>
</dbReference>
<feature type="region of interest" description="Disordered" evidence="1">
    <location>
        <begin position="309"/>
        <end position="351"/>
    </location>
</feature>
<protein>
    <submittedName>
        <fullName evidence="2">Copper transporter</fullName>
    </submittedName>
</protein>
<comment type="caution">
    <text evidence="2">The sequence shown here is derived from an EMBL/GenBank/DDBJ whole genome shotgun (WGS) entry which is preliminary data.</text>
</comment>
<organism evidence="2 3">
    <name type="scientific">Georgenia halotolerans</name>
    <dbReference type="NCBI Taxonomy" id="3028317"/>
    <lineage>
        <taxon>Bacteria</taxon>
        <taxon>Bacillati</taxon>
        <taxon>Actinomycetota</taxon>
        <taxon>Actinomycetes</taxon>
        <taxon>Micrococcales</taxon>
        <taxon>Bogoriellaceae</taxon>
        <taxon>Georgenia</taxon>
    </lineage>
</organism>
<feature type="non-terminal residue" evidence="2">
    <location>
        <position position="351"/>
    </location>
</feature>
<feature type="region of interest" description="Disordered" evidence="1">
    <location>
        <begin position="212"/>
        <end position="236"/>
    </location>
</feature>